<evidence type="ECO:0000256" key="2">
    <source>
        <dbReference type="ARBA" id="ARBA00007904"/>
    </source>
</evidence>
<organism evidence="11 12">
    <name type="scientific">Polarella glacialis</name>
    <name type="common">Dinoflagellate</name>
    <dbReference type="NCBI Taxonomy" id="89957"/>
    <lineage>
        <taxon>Eukaryota</taxon>
        <taxon>Sar</taxon>
        <taxon>Alveolata</taxon>
        <taxon>Dinophyceae</taxon>
        <taxon>Suessiales</taxon>
        <taxon>Suessiaceae</taxon>
        <taxon>Polarella</taxon>
    </lineage>
</organism>
<dbReference type="PANTHER" id="PTHR21573:SF0">
    <property type="entry name" value="ER MEMBRANE PROTEIN COMPLEX SUBUNIT 1"/>
    <property type="match status" value="1"/>
</dbReference>
<keyword evidence="7" id="KW-1133">Transmembrane helix</keyword>
<keyword evidence="8" id="KW-0472">Membrane</keyword>
<dbReference type="InterPro" id="IPR026895">
    <property type="entry name" value="EMC1"/>
</dbReference>
<name>A0A813G9T9_POLGL</name>
<keyword evidence="6" id="KW-0256">Endoplasmic reticulum</keyword>
<evidence type="ECO:0000256" key="5">
    <source>
        <dbReference type="ARBA" id="ARBA00022729"/>
    </source>
</evidence>
<feature type="domain" description="ER membrane protein complex subunit 1 C-terminal" evidence="10">
    <location>
        <begin position="182"/>
        <end position="258"/>
    </location>
</feature>
<dbReference type="Proteomes" id="UP000654075">
    <property type="component" value="Unassembled WGS sequence"/>
</dbReference>
<keyword evidence="12" id="KW-1185">Reference proteome</keyword>
<gene>
    <name evidence="11" type="ORF">PGLA1383_LOCUS39166</name>
</gene>
<sequence length="259" mass="28405">MWIDPLTGKLIHKEPAPSDVDIVSIMPLKGKVGQPIQPLLLIDSNKGLHVLPSGSADLKESAGKFFHYEVDTVAQVVQGFVVGHGDVKPQKLIPLWNMELGSVGERILASATPEHREWAHVPVHIKGDASILYKYINPNMLTVVSEDDKGNLNLYALDAVTGHVLHQSLIPGGAGPVHVVACDNWIVLHYRNAKRTRFEILVTEFFQAKADEGPWDILFPGKQANRTKSAHHLEMPVPLQQSYVFPAGVTSMGVTATLK</sequence>
<evidence type="ECO:0000313" key="11">
    <source>
        <dbReference type="EMBL" id="CAE8621647.1"/>
    </source>
</evidence>
<protein>
    <recommendedName>
        <fullName evidence="3">ER membrane protein complex subunit 1</fullName>
    </recommendedName>
</protein>
<dbReference type="AlphaFoldDB" id="A0A813G9T9"/>
<evidence type="ECO:0000259" key="10">
    <source>
        <dbReference type="Pfam" id="PF07774"/>
    </source>
</evidence>
<evidence type="ECO:0000256" key="8">
    <source>
        <dbReference type="ARBA" id="ARBA00023136"/>
    </source>
</evidence>
<proteinExistence type="inferred from homology"/>
<comment type="subcellular location">
    <subcellularLocation>
        <location evidence="1">Endoplasmic reticulum membrane</location>
        <topology evidence="1">Single-pass type I membrane protein</topology>
    </subcellularLocation>
</comment>
<evidence type="ECO:0000256" key="6">
    <source>
        <dbReference type="ARBA" id="ARBA00022824"/>
    </source>
</evidence>
<dbReference type="PANTHER" id="PTHR21573">
    <property type="entry name" value="ER MEMBRANE PROTEIN COMPLEX SUBUNIT 1"/>
    <property type="match status" value="1"/>
</dbReference>
<evidence type="ECO:0000256" key="9">
    <source>
        <dbReference type="ARBA" id="ARBA00023180"/>
    </source>
</evidence>
<evidence type="ECO:0000313" key="12">
    <source>
        <dbReference type="Proteomes" id="UP000654075"/>
    </source>
</evidence>
<dbReference type="EMBL" id="CAJNNV010027789">
    <property type="protein sequence ID" value="CAE8621647.1"/>
    <property type="molecule type" value="Genomic_DNA"/>
</dbReference>
<evidence type="ECO:0000256" key="4">
    <source>
        <dbReference type="ARBA" id="ARBA00022692"/>
    </source>
</evidence>
<reference evidence="11" key="1">
    <citation type="submission" date="2021-02" db="EMBL/GenBank/DDBJ databases">
        <authorList>
            <person name="Dougan E. K."/>
            <person name="Rhodes N."/>
            <person name="Thang M."/>
            <person name="Chan C."/>
        </authorList>
    </citation>
    <scope>NUCLEOTIDE SEQUENCE</scope>
</reference>
<comment type="caution">
    <text evidence="11">The sequence shown here is derived from an EMBL/GenBank/DDBJ whole genome shotgun (WGS) entry which is preliminary data.</text>
</comment>
<comment type="similarity">
    <text evidence="2">Belongs to the EMC1 family.</text>
</comment>
<dbReference type="GO" id="GO:0034975">
    <property type="term" value="P:protein folding in endoplasmic reticulum"/>
    <property type="evidence" value="ECO:0007669"/>
    <property type="project" value="TreeGrafter"/>
</dbReference>
<evidence type="ECO:0000256" key="7">
    <source>
        <dbReference type="ARBA" id="ARBA00022989"/>
    </source>
</evidence>
<dbReference type="OrthoDB" id="28092at2759"/>
<evidence type="ECO:0000256" key="3">
    <source>
        <dbReference type="ARBA" id="ARBA00020824"/>
    </source>
</evidence>
<keyword evidence="5" id="KW-0732">Signal</keyword>
<dbReference type="InterPro" id="IPR011678">
    <property type="entry name" value="EMC1_C"/>
</dbReference>
<dbReference type="GO" id="GO:0072546">
    <property type="term" value="C:EMC complex"/>
    <property type="evidence" value="ECO:0007669"/>
    <property type="project" value="InterPro"/>
</dbReference>
<feature type="non-terminal residue" evidence="11">
    <location>
        <position position="259"/>
    </location>
</feature>
<accession>A0A813G9T9</accession>
<dbReference type="Pfam" id="PF07774">
    <property type="entry name" value="EMC1_C"/>
    <property type="match status" value="1"/>
</dbReference>
<keyword evidence="9" id="KW-0325">Glycoprotein</keyword>
<keyword evidence="4" id="KW-0812">Transmembrane</keyword>
<evidence type="ECO:0000256" key="1">
    <source>
        <dbReference type="ARBA" id="ARBA00004115"/>
    </source>
</evidence>